<keyword evidence="1" id="KW-0472">Membrane</keyword>
<dbReference type="EMBL" id="VYZN01000051">
    <property type="protein sequence ID" value="KAE9527673.1"/>
    <property type="molecule type" value="Genomic_DNA"/>
</dbReference>
<dbReference type="AlphaFoldDB" id="A0A6G0TA41"/>
<evidence type="ECO:0000313" key="3">
    <source>
        <dbReference type="Proteomes" id="UP000475862"/>
    </source>
</evidence>
<keyword evidence="1" id="KW-0812">Transmembrane</keyword>
<name>A0A6G0TA41_APHGL</name>
<feature type="transmembrane region" description="Helical" evidence="1">
    <location>
        <begin position="21"/>
        <end position="51"/>
    </location>
</feature>
<dbReference type="InterPro" id="IPR006631">
    <property type="entry name" value="DM4_12"/>
</dbReference>
<organism evidence="2 3">
    <name type="scientific">Aphis glycines</name>
    <name type="common">Soybean aphid</name>
    <dbReference type="NCBI Taxonomy" id="307491"/>
    <lineage>
        <taxon>Eukaryota</taxon>
        <taxon>Metazoa</taxon>
        <taxon>Ecdysozoa</taxon>
        <taxon>Arthropoda</taxon>
        <taxon>Hexapoda</taxon>
        <taxon>Insecta</taxon>
        <taxon>Pterygota</taxon>
        <taxon>Neoptera</taxon>
        <taxon>Paraneoptera</taxon>
        <taxon>Hemiptera</taxon>
        <taxon>Sternorrhyncha</taxon>
        <taxon>Aphidomorpha</taxon>
        <taxon>Aphidoidea</taxon>
        <taxon>Aphididae</taxon>
        <taxon>Aphidini</taxon>
        <taxon>Aphis</taxon>
        <taxon>Aphis</taxon>
    </lineage>
</organism>
<dbReference type="OrthoDB" id="6356735at2759"/>
<comment type="caution">
    <text evidence="2">The sequence shown here is derived from an EMBL/GenBank/DDBJ whole genome shotgun (WGS) entry which is preliminary data.</text>
</comment>
<reference evidence="2 3" key="1">
    <citation type="submission" date="2019-08" db="EMBL/GenBank/DDBJ databases">
        <title>The genome of the soybean aphid Biotype 1, its phylome, world population structure and adaptation to the North American continent.</title>
        <authorList>
            <person name="Giordano R."/>
            <person name="Donthu R.K."/>
            <person name="Hernandez A.G."/>
            <person name="Wright C.L."/>
            <person name="Zimin A.V."/>
        </authorList>
    </citation>
    <scope>NUCLEOTIDE SEQUENCE [LARGE SCALE GENOMIC DNA]</scope>
    <source>
        <tissue evidence="2">Whole aphids</tissue>
    </source>
</reference>
<evidence type="ECO:0000313" key="2">
    <source>
        <dbReference type="EMBL" id="KAE9527673.1"/>
    </source>
</evidence>
<accession>A0A6G0TA41</accession>
<dbReference type="Pfam" id="PF07841">
    <property type="entry name" value="DM4_12"/>
    <property type="match status" value="1"/>
</dbReference>
<gene>
    <name evidence="2" type="ORF">AGLY_012746</name>
</gene>
<keyword evidence="1" id="KW-1133">Transmembrane helix</keyword>
<dbReference type="Proteomes" id="UP000475862">
    <property type="component" value="Unassembled WGS sequence"/>
</dbReference>
<keyword evidence="3" id="KW-1185">Reference proteome</keyword>
<protein>
    <submittedName>
        <fullName evidence="2">Uncharacterized protein</fullName>
    </submittedName>
</protein>
<evidence type="ECO:0000256" key="1">
    <source>
        <dbReference type="SAM" id="Phobius"/>
    </source>
</evidence>
<sequence>MVAHQQPPTMVLEKLCSYDRLLCIFTFIFLPMCDIRILSHVQYILLCLLIFETLQFSTHKLPYNLSFTALQWCSNHSFMCWRLFNWSFVRCPIRLKCHPSNGVLPSPVTYFEGVQNENKTNAGRSHEARFGYIPSSYGGASSGMGGYQGNSMSTYGSQKIDIGGLIVGAVVGLGILIFIPKILYLLFATTNIFSAQPVGNGYSGYGRSEEIMSGLNDMVTKLEESMSKYNINTTECMQKALCTYIQSTEQVKEKSGINNFVDNSINTLTKNSLMNFMIDGSRFKAALEAGKNGECKTAYRQCPFDQNSIYMFLRQISTKK</sequence>
<feature type="transmembrane region" description="Helical" evidence="1">
    <location>
        <begin position="162"/>
        <end position="187"/>
    </location>
</feature>
<proteinExistence type="predicted"/>